<dbReference type="AlphaFoldDB" id="A0A0D3I073"/>
<dbReference type="PROSITE" id="PS00626">
    <property type="entry name" value="RCC1_2"/>
    <property type="match status" value="3"/>
</dbReference>
<dbReference type="EnsemblProtists" id="EOD04658">
    <property type="protein sequence ID" value="EOD04658"/>
    <property type="gene ID" value="EMIHUDRAFT_220736"/>
</dbReference>
<dbReference type="PROSITE" id="PS50012">
    <property type="entry name" value="RCC1_3"/>
    <property type="match status" value="5"/>
</dbReference>
<feature type="repeat" description="RCC1" evidence="2">
    <location>
        <begin position="384"/>
        <end position="453"/>
    </location>
</feature>
<keyword evidence="6" id="KW-1185">Reference proteome</keyword>
<dbReference type="PaxDb" id="2903-EOD04658"/>
<dbReference type="Pfam" id="PF12937">
    <property type="entry name" value="F-box-like"/>
    <property type="match status" value="1"/>
</dbReference>
<dbReference type="CDD" id="cd09917">
    <property type="entry name" value="F-box_SF"/>
    <property type="match status" value="1"/>
</dbReference>
<dbReference type="HOGENOM" id="CLU_472872_0_0_1"/>
<evidence type="ECO:0000256" key="2">
    <source>
        <dbReference type="PROSITE-ProRule" id="PRU00235"/>
    </source>
</evidence>
<feature type="domain" description="F-box" evidence="3">
    <location>
        <begin position="70"/>
        <end position="99"/>
    </location>
</feature>
<dbReference type="Pfam" id="PF25390">
    <property type="entry name" value="WD40_RLD"/>
    <property type="match status" value="1"/>
</dbReference>
<feature type="repeat" description="RCC1" evidence="2">
    <location>
        <begin position="216"/>
        <end position="273"/>
    </location>
</feature>
<evidence type="ECO:0000313" key="5">
    <source>
        <dbReference type="EnsemblProtists" id="EOD04658"/>
    </source>
</evidence>
<protein>
    <recommendedName>
        <fullName evidence="7">F-box domain-containing protein</fullName>
    </recommendedName>
</protein>
<dbReference type="InterPro" id="IPR051210">
    <property type="entry name" value="Ub_ligase/GEF_domain"/>
</dbReference>
<dbReference type="InterPro" id="IPR001810">
    <property type="entry name" value="F-box_dom"/>
</dbReference>
<feature type="repeat" description="RCC1" evidence="2">
    <location>
        <begin position="328"/>
        <end position="383"/>
    </location>
</feature>
<accession>A0A0D3I073</accession>
<dbReference type="PANTHER" id="PTHR22870:SF466">
    <property type="entry name" value="ANKYRIN REPEAT-CONTAINING PROTEIN"/>
    <property type="match status" value="1"/>
</dbReference>
<dbReference type="SUPFAM" id="SSF81383">
    <property type="entry name" value="F-box domain"/>
    <property type="match status" value="1"/>
</dbReference>
<dbReference type="InterPro" id="IPR036047">
    <property type="entry name" value="F-box-like_dom_sf"/>
</dbReference>
<sequence length="577" mass="60229">MSALSDDDDVDDGRALALRGPLEALLTAVKAIPGDEIDPVEACEALELLAQLSAVLQAKAFGANSSSPLLALPPEVLVHICRQLPVFALAAAAQTCRCFGGARVKAQAQQPIVEQALRLQEAERVPAPTERRRMHDSALTWRPCPGRVAMSPAGASELLCNALRHCFRRSQGQARAEVAKPEVVSPATSPIWTESDKRFVAVAAGPHCTLAVSDIGEVFSCGRGESLGRSASGGDEDGHTLSCIGMLQRSFVVADPIVAVACGVQHCLCLSERGVVRSWGVGIEGALGHGKHGGPSERSPTTVEGLLSVRVVAVAAGFHHSVALSACGIVFSWGKAGTLGLGETAHLHSPHPIKLLLRIASADNARICAVAAGGSHSLALGHTGSAYSWGSNNEGQLGQGLDAWRLRKDEGQSPLPDRVAAPPLGSAADDAAARVRFRAIACGASHSVALSAAGEAFAWGSSADGRLGVRLTQQGKQKGHWRRRRGRGIVLVPLRVQGPRDLVHVSAGWAHTLASTHDGRVYGWGDVSDHSLPHSLGGQVVQDHTQVDRPALAGGGEAEAPPTLYPPELCVRARESS</sequence>
<dbReference type="Proteomes" id="UP000013827">
    <property type="component" value="Unassembled WGS sequence"/>
</dbReference>
<feature type="domain" description="RCC1-like" evidence="4">
    <location>
        <begin position="254"/>
        <end position="543"/>
    </location>
</feature>
<dbReference type="InterPro" id="IPR058923">
    <property type="entry name" value="RCC1-like_dom"/>
</dbReference>
<dbReference type="eggNOG" id="KOG1426">
    <property type="taxonomic scope" value="Eukaryota"/>
</dbReference>
<keyword evidence="1" id="KW-0677">Repeat</keyword>
<dbReference type="GeneID" id="17250854"/>
<evidence type="ECO:0008006" key="7">
    <source>
        <dbReference type="Google" id="ProtNLM"/>
    </source>
</evidence>
<dbReference type="STRING" id="2903.R1B506"/>
<evidence type="ECO:0000313" key="6">
    <source>
        <dbReference type="Proteomes" id="UP000013827"/>
    </source>
</evidence>
<dbReference type="InterPro" id="IPR009091">
    <property type="entry name" value="RCC1/BLIP-II"/>
</dbReference>
<feature type="repeat" description="RCC1" evidence="2">
    <location>
        <begin position="274"/>
        <end position="327"/>
    </location>
</feature>
<feature type="repeat" description="RCC1" evidence="2">
    <location>
        <begin position="454"/>
        <end position="518"/>
    </location>
</feature>
<organism evidence="5 6">
    <name type="scientific">Emiliania huxleyi (strain CCMP1516)</name>
    <dbReference type="NCBI Taxonomy" id="280463"/>
    <lineage>
        <taxon>Eukaryota</taxon>
        <taxon>Haptista</taxon>
        <taxon>Haptophyta</taxon>
        <taxon>Prymnesiophyceae</taxon>
        <taxon>Isochrysidales</taxon>
        <taxon>Noelaerhabdaceae</taxon>
        <taxon>Emiliania</taxon>
    </lineage>
</organism>
<proteinExistence type="predicted"/>
<dbReference type="RefSeq" id="XP_005757087.1">
    <property type="nucleotide sequence ID" value="XM_005757030.1"/>
</dbReference>
<dbReference type="PANTHER" id="PTHR22870">
    <property type="entry name" value="REGULATOR OF CHROMOSOME CONDENSATION"/>
    <property type="match status" value="1"/>
</dbReference>
<dbReference type="Gene3D" id="2.130.10.30">
    <property type="entry name" value="Regulator of chromosome condensation 1/beta-lactamase-inhibitor protein II"/>
    <property type="match status" value="2"/>
</dbReference>
<evidence type="ECO:0000259" key="4">
    <source>
        <dbReference type="Pfam" id="PF25390"/>
    </source>
</evidence>
<dbReference type="PRINTS" id="PR00633">
    <property type="entry name" value="RCCNDNSATION"/>
</dbReference>
<name>A0A0D3I073_EMIH1</name>
<dbReference type="InterPro" id="IPR000408">
    <property type="entry name" value="Reg_chr_condens"/>
</dbReference>
<reference evidence="5" key="2">
    <citation type="submission" date="2024-10" db="UniProtKB">
        <authorList>
            <consortium name="EnsemblProtists"/>
        </authorList>
    </citation>
    <scope>IDENTIFICATION</scope>
</reference>
<evidence type="ECO:0000256" key="1">
    <source>
        <dbReference type="ARBA" id="ARBA00022737"/>
    </source>
</evidence>
<dbReference type="KEGG" id="ehx:EMIHUDRAFT_220736"/>
<evidence type="ECO:0000259" key="3">
    <source>
        <dbReference type="Pfam" id="PF12937"/>
    </source>
</evidence>
<dbReference type="SUPFAM" id="SSF50985">
    <property type="entry name" value="RCC1/BLIP-II"/>
    <property type="match status" value="1"/>
</dbReference>
<reference evidence="6" key="1">
    <citation type="journal article" date="2013" name="Nature">
        <title>Pan genome of the phytoplankton Emiliania underpins its global distribution.</title>
        <authorList>
            <person name="Read B.A."/>
            <person name="Kegel J."/>
            <person name="Klute M.J."/>
            <person name="Kuo A."/>
            <person name="Lefebvre S.C."/>
            <person name="Maumus F."/>
            <person name="Mayer C."/>
            <person name="Miller J."/>
            <person name="Monier A."/>
            <person name="Salamov A."/>
            <person name="Young J."/>
            <person name="Aguilar M."/>
            <person name="Claverie J.M."/>
            <person name="Frickenhaus S."/>
            <person name="Gonzalez K."/>
            <person name="Herman E.K."/>
            <person name="Lin Y.C."/>
            <person name="Napier J."/>
            <person name="Ogata H."/>
            <person name="Sarno A.F."/>
            <person name="Shmutz J."/>
            <person name="Schroeder D."/>
            <person name="de Vargas C."/>
            <person name="Verret F."/>
            <person name="von Dassow P."/>
            <person name="Valentin K."/>
            <person name="Van de Peer Y."/>
            <person name="Wheeler G."/>
            <person name="Dacks J.B."/>
            <person name="Delwiche C.F."/>
            <person name="Dyhrman S.T."/>
            <person name="Glockner G."/>
            <person name="John U."/>
            <person name="Richards T."/>
            <person name="Worden A.Z."/>
            <person name="Zhang X."/>
            <person name="Grigoriev I.V."/>
            <person name="Allen A.E."/>
            <person name="Bidle K."/>
            <person name="Borodovsky M."/>
            <person name="Bowler C."/>
            <person name="Brownlee C."/>
            <person name="Cock J.M."/>
            <person name="Elias M."/>
            <person name="Gladyshev V.N."/>
            <person name="Groth M."/>
            <person name="Guda C."/>
            <person name="Hadaegh A."/>
            <person name="Iglesias-Rodriguez M.D."/>
            <person name="Jenkins J."/>
            <person name="Jones B.M."/>
            <person name="Lawson T."/>
            <person name="Leese F."/>
            <person name="Lindquist E."/>
            <person name="Lobanov A."/>
            <person name="Lomsadze A."/>
            <person name="Malik S.B."/>
            <person name="Marsh M.E."/>
            <person name="Mackinder L."/>
            <person name="Mock T."/>
            <person name="Mueller-Roeber B."/>
            <person name="Pagarete A."/>
            <person name="Parker M."/>
            <person name="Probert I."/>
            <person name="Quesneville H."/>
            <person name="Raines C."/>
            <person name="Rensing S.A."/>
            <person name="Riano-Pachon D.M."/>
            <person name="Richier S."/>
            <person name="Rokitta S."/>
            <person name="Shiraiwa Y."/>
            <person name="Soanes D.M."/>
            <person name="van der Giezen M."/>
            <person name="Wahlund T.M."/>
            <person name="Williams B."/>
            <person name="Wilson W."/>
            <person name="Wolfe G."/>
            <person name="Wurch L.L."/>
        </authorList>
    </citation>
    <scope>NUCLEOTIDE SEQUENCE</scope>
</reference>